<reference evidence="1 2" key="1">
    <citation type="submission" date="2018-06" db="EMBL/GenBank/DDBJ databases">
        <title>Comparative genomics reveals the genomic features of Rhizophagus irregularis, R. cerebriforme, R. diaphanum and Gigaspora rosea, and their symbiotic lifestyle signature.</title>
        <authorList>
            <person name="Morin E."/>
            <person name="San Clemente H."/>
            <person name="Chen E.C.H."/>
            <person name="De La Providencia I."/>
            <person name="Hainaut M."/>
            <person name="Kuo A."/>
            <person name="Kohler A."/>
            <person name="Murat C."/>
            <person name="Tang N."/>
            <person name="Roy S."/>
            <person name="Loubradou J."/>
            <person name="Henrissat B."/>
            <person name="Grigoriev I.V."/>
            <person name="Corradi N."/>
            <person name="Roux C."/>
            <person name="Martin F.M."/>
        </authorList>
    </citation>
    <scope>NUCLEOTIDE SEQUENCE [LARGE SCALE GENOMIC DNA]</scope>
    <source>
        <strain evidence="1 2">DAOM 227022</strain>
    </source>
</reference>
<sequence>MNSELLREHQRILQAERNMTYKYSKCKAMMWLDERTNKSTRLLKFSICYANSKIILPPLQELPSTLNTLLTGTNPCLHHEVQNRLNIIPGLDFIILTELQQMLHNINPYVNRFRQVGNLLKHNPSLDLKLVITNNRTKDS</sequence>
<dbReference type="AlphaFoldDB" id="A0A397SQU1"/>
<proteinExistence type="predicted"/>
<evidence type="ECO:0000313" key="1">
    <source>
        <dbReference type="EMBL" id="RIA88368.1"/>
    </source>
</evidence>
<comment type="caution">
    <text evidence="1">The sequence shown here is derived from an EMBL/GenBank/DDBJ whole genome shotgun (WGS) entry which is preliminary data.</text>
</comment>
<dbReference type="OrthoDB" id="1748060at2759"/>
<evidence type="ECO:0000313" key="2">
    <source>
        <dbReference type="Proteomes" id="UP000265703"/>
    </source>
</evidence>
<name>A0A397SQU1_9GLOM</name>
<protein>
    <submittedName>
        <fullName evidence="1">Uncharacterized protein</fullName>
    </submittedName>
</protein>
<keyword evidence="2" id="KW-1185">Reference proteome</keyword>
<organism evidence="1 2">
    <name type="scientific">Glomus cerebriforme</name>
    <dbReference type="NCBI Taxonomy" id="658196"/>
    <lineage>
        <taxon>Eukaryota</taxon>
        <taxon>Fungi</taxon>
        <taxon>Fungi incertae sedis</taxon>
        <taxon>Mucoromycota</taxon>
        <taxon>Glomeromycotina</taxon>
        <taxon>Glomeromycetes</taxon>
        <taxon>Glomerales</taxon>
        <taxon>Glomeraceae</taxon>
        <taxon>Glomus</taxon>
    </lineage>
</organism>
<accession>A0A397SQU1</accession>
<dbReference type="STRING" id="658196.A0A397SQU1"/>
<gene>
    <name evidence="1" type="ORF">C1645_826433</name>
</gene>
<dbReference type="EMBL" id="QKYT01000266">
    <property type="protein sequence ID" value="RIA88368.1"/>
    <property type="molecule type" value="Genomic_DNA"/>
</dbReference>
<dbReference type="Proteomes" id="UP000265703">
    <property type="component" value="Unassembled WGS sequence"/>
</dbReference>